<evidence type="ECO:0000313" key="2">
    <source>
        <dbReference type="EMBL" id="KAJ1091904.1"/>
    </source>
</evidence>
<keyword evidence="3" id="KW-1185">Reference proteome</keyword>
<dbReference type="EMBL" id="JANPWB010000015">
    <property type="protein sequence ID" value="KAJ1091904.1"/>
    <property type="molecule type" value="Genomic_DNA"/>
</dbReference>
<name>A0AAV7LN14_PLEWA</name>
<feature type="region of interest" description="Disordered" evidence="1">
    <location>
        <begin position="1"/>
        <end position="106"/>
    </location>
</feature>
<evidence type="ECO:0000256" key="1">
    <source>
        <dbReference type="SAM" id="MobiDB-lite"/>
    </source>
</evidence>
<proteinExistence type="predicted"/>
<accession>A0AAV7LN14</accession>
<dbReference type="AlphaFoldDB" id="A0AAV7LN14"/>
<evidence type="ECO:0000313" key="3">
    <source>
        <dbReference type="Proteomes" id="UP001066276"/>
    </source>
</evidence>
<feature type="compositionally biased region" description="Basic and acidic residues" evidence="1">
    <location>
        <begin position="84"/>
        <end position="97"/>
    </location>
</feature>
<comment type="caution">
    <text evidence="2">The sequence shown here is derived from an EMBL/GenBank/DDBJ whole genome shotgun (WGS) entry which is preliminary data.</text>
</comment>
<organism evidence="2 3">
    <name type="scientific">Pleurodeles waltl</name>
    <name type="common">Iberian ribbed newt</name>
    <dbReference type="NCBI Taxonomy" id="8319"/>
    <lineage>
        <taxon>Eukaryota</taxon>
        <taxon>Metazoa</taxon>
        <taxon>Chordata</taxon>
        <taxon>Craniata</taxon>
        <taxon>Vertebrata</taxon>
        <taxon>Euteleostomi</taxon>
        <taxon>Amphibia</taxon>
        <taxon>Batrachia</taxon>
        <taxon>Caudata</taxon>
        <taxon>Salamandroidea</taxon>
        <taxon>Salamandridae</taxon>
        <taxon>Pleurodelinae</taxon>
        <taxon>Pleurodeles</taxon>
    </lineage>
</organism>
<sequence>MEGICGRVQSVGPDWKWGTSQHADSGEEEAPLQITKRREDADNEGGADKEEDVDNEGGAEKEGDADNSRVGDAEAEEACIQLSEQKEGNRRGKHSGEPWRSVAGNTTSEHISRLLGERRCEGAGHVPGEAWPYQVR</sequence>
<protein>
    <submittedName>
        <fullName evidence="2">Uncharacterized protein</fullName>
    </submittedName>
</protein>
<dbReference type="Proteomes" id="UP001066276">
    <property type="component" value="Chromosome 11"/>
</dbReference>
<feature type="compositionally biased region" description="Acidic residues" evidence="1">
    <location>
        <begin position="41"/>
        <end position="57"/>
    </location>
</feature>
<reference evidence="2" key="1">
    <citation type="journal article" date="2022" name="bioRxiv">
        <title>Sequencing and chromosome-scale assembly of the giantPleurodeles waltlgenome.</title>
        <authorList>
            <person name="Brown T."/>
            <person name="Elewa A."/>
            <person name="Iarovenko S."/>
            <person name="Subramanian E."/>
            <person name="Araus A.J."/>
            <person name="Petzold A."/>
            <person name="Susuki M."/>
            <person name="Suzuki K.-i.T."/>
            <person name="Hayashi T."/>
            <person name="Toyoda A."/>
            <person name="Oliveira C."/>
            <person name="Osipova E."/>
            <person name="Leigh N.D."/>
            <person name="Simon A."/>
            <person name="Yun M.H."/>
        </authorList>
    </citation>
    <scope>NUCLEOTIDE SEQUENCE</scope>
    <source>
        <strain evidence="2">20211129_DDA</strain>
        <tissue evidence="2">Liver</tissue>
    </source>
</reference>
<feature type="compositionally biased region" description="Basic and acidic residues" evidence="1">
    <location>
        <begin position="58"/>
        <end position="72"/>
    </location>
</feature>
<gene>
    <name evidence="2" type="ORF">NDU88_005018</name>
</gene>